<sequence>MVLSTTEHWPDDLSDIIDKYEKDEINRGNLRDIKRELKYHYYYIHEHAYNEFSDGKSGETIYSAIDMVGEFAYEEYPDIQLKLDEMSKQQSKWCKKYIGLKVLNNGRGRITAYLLTRLRKLTPIR</sequence>
<organism evidence="1 2">
    <name type="scientific">Haloquadratum walsbyi J07HQW2</name>
    <dbReference type="NCBI Taxonomy" id="1238425"/>
    <lineage>
        <taxon>Archaea</taxon>
        <taxon>Methanobacteriati</taxon>
        <taxon>Methanobacteriota</taxon>
        <taxon>Stenosarchaea group</taxon>
        <taxon>Halobacteria</taxon>
        <taxon>Halobacteriales</taxon>
        <taxon>Haloferacaceae</taxon>
        <taxon>Haloquadratum</taxon>
    </lineage>
</organism>
<protein>
    <submittedName>
        <fullName evidence="1">Uncharacterized protein</fullName>
    </submittedName>
</protein>
<gene>
    <name evidence="1" type="ORF">J07HQW2_00323</name>
</gene>
<name>U1MUB5_9EURY</name>
<evidence type="ECO:0000313" key="2">
    <source>
        <dbReference type="Proteomes" id="UP000030710"/>
    </source>
</evidence>
<dbReference type="EMBL" id="KE356561">
    <property type="protein sequence ID" value="ERG93889.1"/>
    <property type="molecule type" value="Genomic_DNA"/>
</dbReference>
<dbReference type="HOGENOM" id="CLU_1987577_0_0_2"/>
<accession>U1MUB5</accession>
<reference evidence="1 2" key="1">
    <citation type="journal article" date="2013" name="PLoS ONE">
        <title>Assembly-driven community genomics of a hypersaline microbial ecosystem.</title>
        <authorList>
            <person name="Podell S."/>
            <person name="Ugalde J.A."/>
            <person name="Narasingarao P."/>
            <person name="Banfield J.F."/>
            <person name="Heidelberg K.B."/>
            <person name="Allen E.E."/>
        </authorList>
    </citation>
    <scope>NUCLEOTIDE SEQUENCE [LARGE SCALE GENOMIC DNA]</scope>
    <source>
        <strain evidence="2">J07HQW2</strain>
    </source>
</reference>
<proteinExistence type="predicted"/>
<dbReference type="Proteomes" id="UP000030710">
    <property type="component" value="Unassembled WGS sequence"/>
</dbReference>
<dbReference type="AlphaFoldDB" id="U1MUB5"/>
<evidence type="ECO:0000313" key="1">
    <source>
        <dbReference type="EMBL" id="ERG93889.1"/>
    </source>
</evidence>